<name>A0A0C3NYC4_PISTI</name>
<evidence type="ECO:0000313" key="2">
    <source>
        <dbReference type="Proteomes" id="UP000054217"/>
    </source>
</evidence>
<accession>A0A0C3NYC4</accession>
<organism evidence="1 2">
    <name type="scientific">Pisolithus tinctorius Marx 270</name>
    <dbReference type="NCBI Taxonomy" id="870435"/>
    <lineage>
        <taxon>Eukaryota</taxon>
        <taxon>Fungi</taxon>
        <taxon>Dikarya</taxon>
        <taxon>Basidiomycota</taxon>
        <taxon>Agaricomycotina</taxon>
        <taxon>Agaricomycetes</taxon>
        <taxon>Agaricomycetidae</taxon>
        <taxon>Boletales</taxon>
        <taxon>Sclerodermatineae</taxon>
        <taxon>Pisolithaceae</taxon>
        <taxon>Pisolithus</taxon>
    </lineage>
</organism>
<dbReference type="EMBL" id="KN831965">
    <property type="protein sequence ID" value="KIO05815.1"/>
    <property type="molecule type" value="Genomic_DNA"/>
</dbReference>
<dbReference type="HOGENOM" id="CLU_2612598_0_0_1"/>
<feature type="non-terminal residue" evidence="1">
    <location>
        <position position="79"/>
    </location>
</feature>
<gene>
    <name evidence="1" type="ORF">M404DRAFT_999538</name>
</gene>
<dbReference type="Proteomes" id="UP000054217">
    <property type="component" value="Unassembled WGS sequence"/>
</dbReference>
<sequence>MEQHFETKVRELIHTAWKQFPSQIVSRSPVKFLVAKRPNADRDGNTNYKYPIPGIEWRTHTLESSGMRCISQCATPVNM</sequence>
<keyword evidence="2" id="KW-1185">Reference proteome</keyword>
<reference evidence="2" key="2">
    <citation type="submission" date="2015-01" db="EMBL/GenBank/DDBJ databases">
        <title>Evolutionary Origins and Diversification of the Mycorrhizal Mutualists.</title>
        <authorList>
            <consortium name="DOE Joint Genome Institute"/>
            <consortium name="Mycorrhizal Genomics Consortium"/>
            <person name="Kohler A."/>
            <person name="Kuo A."/>
            <person name="Nagy L.G."/>
            <person name="Floudas D."/>
            <person name="Copeland A."/>
            <person name="Barry K.W."/>
            <person name="Cichocki N."/>
            <person name="Veneault-Fourrey C."/>
            <person name="LaButti K."/>
            <person name="Lindquist E.A."/>
            <person name="Lipzen A."/>
            <person name="Lundell T."/>
            <person name="Morin E."/>
            <person name="Murat C."/>
            <person name="Riley R."/>
            <person name="Ohm R."/>
            <person name="Sun H."/>
            <person name="Tunlid A."/>
            <person name="Henrissat B."/>
            <person name="Grigoriev I.V."/>
            <person name="Hibbett D.S."/>
            <person name="Martin F."/>
        </authorList>
    </citation>
    <scope>NUCLEOTIDE SEQUENCE [LARGE SCALE GENOMIC DNA]</scope>
    <source>
        <strain evidence="2">Marx 270</strain>
    </source>
</reference>
<protein>
    <submittedName>
        <fullName evidence="1">Uncharacterized protein</fullName>
    </submittedName>
</protein>
<dbReference type="InParanoid" id="A0A0C3NYC4"/>
<proteinExistence type="predicted"/>
<dbReference type="AlphaFoldDB" id="A0A0C3NYC4"/>
<evidence type="ECO:0000313" key="1">
    <source>
        <dbReference type="EMBL" id="KIO05815.1"/>
    </source>
</evidence>
<reference evidence="1 2" key="1">
    <citation type="submission" date="2014-04" db="EMBL/GenBank/DDBJ databases">
        <authorList>
            <consortium name="DOE Joint Genome Institute"/>
            <person name="Kuo A."/>
            <person name="Kohler A."/>
            <person name="Costa M.D."/>
            <person name="Nagy L.G."/>
            <person name="Floudas D."/>
            <person name="Copeland A."/>
            <person name="Barry K.W."/>
            <person name="Cichocki N."/>
            <person name="Veneault-Fourrey C."/>
            <person name="LaButti K."/>
            <person name="Lindquist E.A."/>
            <person name="Lipzen A."/>
            <person name="Lundell T."/>
            <person name="Morin E."/>
            <person name="Murat C."/>
            <person name="Sun H."/>
            <person name="Tunlid A."/>
            <person name="Henrissat B."/>
            <person name="Grigoriev I.V."/>
            <person name="Hibbett D.S."/>
            <person name="Martin F."/>
            <person name="Nordberg H.P."/>
            <person name="Cantor M.N."/>
            <person name="Hua S.X."/>
        </authorList>
    </citation>
    <scope>NUCLEOTIDE SEQUENCE [LARGE SCALE GENOMIC DNA]</scope>
    <source>
        <strain evidence="1 2">Marx 270</strain>
    </source>
</reference>